<reference evidence="2 3" key="2">
    <citation type="submission" date="2014-05" db="EMBL/GenBank/DDBJ databases">
        <title>Genome sequence of Streptococcus gallolyticus.</title>
        <authorList>
            <person name="Del Campo R."/>
        </authorList>
    </citation>
    <scope>NUCLEOTIDE SEQUENCE [LARGE SCALE GENOMIC DNA]</scope>
    <source>
        <strain evidence="2 3">LMG17956</strain>
    </source>
</reference>
<keyword evidence="1" id="KW-1133">Transmembrane helix</keyword>
<keyword evidence="1" id="KW-0472">Membrane</keyword>
<protein>
    <submittedName>
        <fullName evidence="2">Uncharacterized protein</fullName>
    </submittedName>
</protein>
<name>A0A060RFJ3_9STRE</name>
<dbReference type="EMBL" id="CCBC010000009">
    <property type="protein sequence ID" value="CDO16866.1"/>
    <property type="molecule type" value="Genomic_DNA"/>
</dbReference>
<evidence type="ECO:0000313" key="2">
    <source>
        <dbReference type="EMBL" id="CDO16866.1"/>
    </source>
</evidence>
<feature type="transmembrane region" description="Helical" evidence="1">
    <location>
        <begin position="9"/>
        <end position="27"/>
    </location>
</feature>
<sequence>MKKIFNKPLWFYFIAYLALLAFARRFLPPLYKVFYAIDDFCLGVMSVYIAYQIFKLLRKLYNDTTDYLDEDENINNDF</sequence>
<keyword evidence="1" id="KW-0812">Transmembrane</keyword>
<reference evidence="2 3" key="1">
    <citation type="submission" date="2014-02" db="EMBL/GenBank/DDBJ databases">
        <authorList>
            <person name="Manrique M."/>
        </authorList>
    </citation>
    <scope>NUCLEOTIDE SEQUENCE [LARGE SCALE GENOMIC DNA]</scope>
    <source>
        <strain evidence="2 3">LMG17956</strain>
    </source>
</reference>
<evidence type="ECO:0000313" key="3">
    <source>
        <dbReference type="Proteomes" id="UP000027584"/>
    </source>
</evidence>
<dbReference type="Proteomes" id="UP000027584">
    <property type="component" value="Unassembled WGS sequence"/>
</dbReference>
<dbReference type="AlphaFoldDB" id="A0A060RFJ3"/>
<gene>
    <name evidence="2" type="ORF">BN963_SGAL_00044</name>
</gene>
<organism evidence="2 3">
    <name type="scientific">Streptococcus gallolyticus</name>
    <dbReference type="NCBI Taxonomy" id="315405"/>
    <lineage>
        <taxon>Bacteria</taxon>
        <taxon>Bacillati</taxon>
        <taxon>Bacillota</taxon>
        <taxon>Bacilli</taxon>
        <taxon>Lactobacillales</taxon>
        <taxon>Streptococcaceae</taxon>
        <taxon>Streptococcus</taxon>
    </lineage>
</organism>
<dbReference type="RefSeq" id="WP_012962611.1">
    <property type="nucleotide sequence ID" value="NZ_CP113954.2"/>
</dbReference>
<accession>A0A060RFJ3</accession>
<proteinExistence type="predicted"/>
<comment type="caution">
    <text evidence="2">The sequence shown here is derived from an EMBL/GenBank/DDBJ whole genome shotgun (WGS) entry which is preliminary data.</text>
</comment>
<feature type="transmembrane region" description="Helical" evidence="1">
    <location>
        <begin position="33"/>
        <end position="51"/>
    </location>
</feature>
<evidence type="ECO:0000256" key="1">
    <source>
        <dbReference type="SAM" id="Phobius"/>
    </source>
</evidence>